<feature type="compositionally biased region" description="Basic residues" evidence="1">
    <location>
        <begin position="43"/>
        <end position="57"/>
    </location>
</feature>
<dbReference type="AlphaFoldDB" id="A0A8K0RIN3"/>
<feature type="compositionally biased region" description="Basic and acidic residues" evidence="1">
    <location>
        <begin position="102"/>
        <end position="115"/>
    </location>
</feature>
<accession>A0A8K0RIN3</accession>
<evidence type="ECO:0000256" key="1">
    <source>
        <dbReference type="SAM" id="MobiDB-lite"/>
    </source>
</evidence>
<proteinExistence type="predicted"/>
<dbReference type="EMBL" id="JAGMVJ010000001">
    <property type="protein sequence ID" value="KAH7095179.1"/>
    <property type="molecule type" value="Genomic_DNA"/>
</dbReference>
<feature type="compositionally biased region" description="Polar residues" evidence="1">
    <location>
        <begin position="150"/>
        <end position="178"/>
    </location>
</feature>
<gene>
    <name evidence="2" type="ORF">FB567DRAFT_543535</name>
</gene>
<feature type="region of interest" description="Disordered" evidence="1">
    <location>
        <begin position="28"/>
        <end position="200"/>
    </location>
</feature>
<name>A0A8K0RIN3_9PLEO</name>
<evidence type="ECO:0000313" key="2">
    <source>
        <dbReference type="EMBL" id="KAH7095179.1"/>
    </source>
</evidence>
<comment type="caution">
    <text evidence="2">The sequence shown here is derived from an EMBL/GenBank/DDBJ whole genome shotgun (WGS) entry which is preliminary data.</text>
</comment>
<evidence type="ECO:0000313" key="3">
    <source>
        <dbReference type="Proteomes" id="UP000813461"/>
    </source>
</evidence>
<feature type="compositionally biased region" description="Basic residues" evidence="1">
    <location>
        <begin position="67"/>
        <end position="77"/>
    </location>
</feature>
<organism evidence="2 3">
    <name type="scientific">Paraphoma chrysanthemicola</name>
    <dbReference type="NCBI Taxonomy" id="798071"/>
    <lineage>
        <taxon>Eukaryota</taxon>
        <taxon>Fungi</taxon>
        <taxon>Dikarya</taxon>
        <taxon>Ascomycota</taxon>
        <taxon>Pezizomycotina</taxon>
        <taxon>Dothideomycetes</taxon>
        <taxon>Pleosporomycetidae</taxon>
        <taxon>Pleosporales</taxon>
        <taxon>Pleosporineae</taxon>
        <taxon>Phaeosphaeriaceae</taxon>
        <taxon>Paraphoma</taxon>
    </lineage>
</organism>
<reference evidence="2" key="1">
    <citation type="journal article" date="2021" name="Nat. Commun.">
        <title>Genetic determinants of endophytism in the Arabidopsis root mycobiome.</title>
        <authorList>
            <person name="Mesny F."/>
            <person name="Miyauchi S."/>
            <person name="Thiergart T."/>
            <person name="Pickel B."/>
            <person name="Atanasova L."/>
            <person name="Karlsson M."/>
            <person name="Huettel B."/>
            <person name="Barry K.W."/>
            <person name="Haridas S."/>
            <person name="Chen C."/>
            <person name="Bauer D."/>
            <person name="Andreopoulos W."/>
            <person name="Pangilinan J."/>
            <person name="LaButti K."/>
            <person name="Riley R."/>
            <person name="Lipzen A."/>
            <person name="Clum A."/>
            <person name="Drula E."/>
            <person name="Henrissat B."/>
            <person name="Kohler A."/>
            <person name="Grigoriev I.V."/>
            <person name="Martin F.M."/>
            <person name="Hacquard S."/>
        </authorList>
    </citation>
    <scope>NUCLEOTIDE SEQUENCE</scope>
    <source>
        <strain evidence="2">MPI-SDFR-AT-0120</strain>
    </source>
</reference>
<feature type="compositionally biased region" description="Low complexity" evidence="1">
    <location>
        <begin position="124"/>
        <end position="147"/>
    </location>
</feature>
<sequence>MARTHYPRAAKRTSISYNETQLARDLAEAHATTLQGAEEQRAATRRPAAKTAKKPATKKITTTKAKAVIRNKTKPKATLKAATKSKVIKKKSATSSGSRNKANMDRVRGGRVEKPKPKKPLSPSPDLSLSPVSSVSSPTKGSSASPLAKTLSSTKNVSASRKGKSTSTRESASASFATKKNLATAKSPSPVTKSPSKKRR</sequence>
<protein>
    <submittedName>
        <fullName evidence="2">Uncharacterized protein</fullName>
    </submittedName>
</protein>
<keyword evidence="3" id="KW-1185">Reference proteome</keyword>
<dbReference type="Proteomes" id="UP000813461">
    <property type="component" value="Unassembled WGS sequence"/>
</dbReference>